<dbReference type="SUPFAM" id="SSF52151">
    <property type="entry name" value="FabD/lysophospholipase-like"/>
    <property type="match status" value="1"/>
</dbReference>
<name>A0A3A9WG06_9ACTN</name>
<evidence type="ECO:0000313" key="4">
    <source>
        <dbReference type="EMBL" id="RKN11552.1"/>
    </source>
</evidence>
<dbReference type="EMBL" id="RBDY01000002">
    <property type="protein sequence ID" value="RKN26430.1"/>
    <property type="molecule type" value="Genomic_DNA"/>
</dbReference>
<dbReference type="GO" id="GO:0004312">
    <property type="term" value="F:fatty acid synthase activity"/>
    <property type="evidence" value="ECO:0007669"/>
    <property type="project" value="TreeGrafter"/>
</dbReference>
<dbReference type="RefSeq" id="WP_120695313.1">
    <property type="nucleotide sequence ID" value="NZ_RBDX01000003.1"/>
</dbReference>
<keyword evidence="2" id="KW-0597">Phosphoprotein</keyword>
<sequence>MDDPAVPPVALLLPGQGAQYAAMAAGLYPGEPAFAEAIDAVFGALGAEGRRLRNDWLSDRPEVPLDASIRSQPLIFAVGHALGRLVLSWGVAPAALLGHSVGEFVAATLAGVFTVEDAARLTVERTRALAATAPGGMLAVSAAPERVAHVLGGDVVVGAVNAPRQTVLAGPDDGLDKAARTLADEGITCRRVAARTGFHSPMLAAAAVATAPLFAAVPTAPPRIPVWSAYTGGPLTPEHVADPLFWARGPAEPVLFRDALGALLATGDHLLVEVGPGQGLTQAARRHPAVRAGRSRVLPLLPARALGGEAERASVRRAEEALRHVASA</sequence>
<evidence type="ECO:0000313" key="6">
    <source>
        <dbReference type="Proteomes" id="UP000268652"/>
    </source>
</evidence>
<evidence type="ECO:0000313" key="5">
    <source>
        <dbReference type="EMBL" id="RKN26430.1"/>
    </source>
</evidence>
<feature type="domain" description="Malonyl-CoA:ACP transacylase (MAT)" evidence="3">
    <location>
        <begin position="12"/>
        <end position="305"/>
    </location>
</feature>
<dbReference type="SUPFAM" id="SSF55048">
    <property type="entry name" value="Probable ACP-binding domain of malonyl-CoA ACP transacylase"/>
    <property type="match status" value="1"/>
</dbReference>
<comment type="caution">
    <text evidence="4">The sequence shown here is derived from an EMBL/GenBank/DDBJ whole genome shotgun (WGS) entry which is preliminary data.</text>
</comment>
<dbReference type="GO" id="GO:0071770">
    <property type="term" value="P:DIM/DIP cell wall layer assembly"/>
    <property type="evidence" value="ECO:0007669"/>
    <property type="project" value="TreeGrafter"/>
</dbReference>
<proteinExistence type="predicted"/>
<dbReference type="InterPro" id="IPR016035">
    <property type="entry name" value="Acyl_Trfase/lysoPLipase"/>
</dbReference>
<dbReference type="OrthoDB" id="9778690at2"/>
<keyword evidence="1" id="KW-0596">Phosphopantetheine</keyword>
<dbReference type="PANTHER" id="PTHR43775:SF37">
    <property type="entry name" value="SI:DKEY-61P9.11"/>
    <property type="match status" value="1"/>
</dbReference>
<gene>
    <name evidence="5" type="ORF">D7318_03270</name>
    <name evidence="4" type="ORF">D7319_06390</name>
</gene>
<dbReference type="Gene3D" id="3.30.70.250">
    <property type="entry name" value="Malonyl-CoA ACP transacylase, ACP-binding"/>
    <property type="match status" value="1"/>
</dbReference>
<accession>A0A3A9WG06</accession>
<dbReference type="GO" id="GO:0006633">
    <property type="term" value="P:fatty acid biosynthetic process"/>
    <property type="evidence" value="ECO:0007669"/>
    <property type="project" value="TreeGrafter"/>
</dbReference>
<dbReference type="InterPro" id="IPR050091">
    <property type="entry name" value="PKS_NRPS_Biosynth_Enz"/>
</dbReference>
<dbReference type="SMART" id="SM00827">
    <property type="entry name" value="PKS_AT"/>
    <property type="match status" value="1"/>
</dbReference>
<dbReference type="Proteomes" id="UP000268652">
    <property type="component" value="Unassembled WGS sequence"/>
</dbReference>
<dbReference type="EMBL" id="RBDX01000003">
    <property type="protein sequence ID" value="RKN11552.1"/>
    <property type="molecule type" value="Genomic_DNA"/>
</dbReference>
<dbReference type="GO" id="GO:0005737">
    <property type="term" value="C:cytoplasm"/>
    <property type="evidence" value="ECO:0007669"/>
    <property type="project" value="TreeGrafter"/>
</dbReference>
<evidence type="ECO:0000313" key="7">
    <source>
        <dbReference type="Proteomes" id="UP000275024"/>
    </source>
</evidence>
<dbReference type="InterPro" id="IPR001227">
    <property type="entry name" value="Ac_transferase_dom_sf"/>
</dbReference>
<organism evidence="4 7">
    <name type="scientific">Streptomyces radicis</name>
    <dbReference type="NCBI Taxonomy" id="1750517"/>
    <lineage>
        <taxon>Bacteria</taxon>
        <taxon>Bacillati</taxon>
        <taxon>Actinomycetota</taxon>
        <taxon>Actinomycetes</taxon>
        <taxon>Kitasatosporales</taxon>
        <taxon>Streptomycetaceae</taxon>
        <taxon>Streptomyces</taxon>
    </lineage>
</organism>
<evidence type="ECO:0000259" key="3">
    <source>
        <dbReference type="SMART" id="SM00827"/>
    </source>
</evidence>
<keyword evidence="6" id="KW-1185">Reference proteome</keyword>
<evidence type="ECO:0000256" key="2">
    <source>
        <dbReference type="ARBA" id="ARBA00022553"/>
    </source>
</evidence>
<dbReference type="PANTHER" id="PTHR43775">
    <property type="entry name" value="FATTY ACID SYNTHASE"/>
    <property type="match status" value="1"/>
</dbReference>
<keyword evidence="4" id="KW-0808">Transferase</keyword>
<dbReference type="Gene3D" id="3.40.366.10">
    <property type="entry name" value="Malonyl-Coenzyme A Acyl Carrier Protein, domain 2"/>
    <property type="match status" value="1"/>
</dbReference>
<dbReference type="InterPro" id="IPR016036">
    <property type="entry name" value="Malonyl_transacylase_ACP-bd"/>
</dbReference>
<dbReference type="Pfam" id="PF00698">
    <property type="entry name" value="Acyl_transf_1"/>
    <property type="match status" value="1"/>
</dbReference>
<dbReference type="InterPro" id="IPR014043">
    <property type="entry name" value="Acyl_transferase_dom"/>
</dbReference>
<dbReference type="Proteomes" id="UP000275024">
    <property type="component" value="Unassembled WGS sequence"/>
</dbReference>
<protein>
    <submittedName>
        <fullName evidence="4">Acyltransferase domain-containing protein</fullName>
    </submittedName>
</protein>
<evidence type="ECO:0000256" key="1">
    <source>
        <dbReference type="ARBA" id="ARBA00022450"/>
    </source>
</evidence>
<keyword evidence="4" id="KW-0012">Acyltransferase</keyword>
<dbReference type="AlphaFoldDB" id="A0A3A9WG06"/>
<reference evidence="6 7" key="1">
    <citation type="submission" date="2018-09" db="EMBL/GenBank/DDBJ databases">
        <title>Streptomyces sp. nov. DS1-2, an endophytic actinomycete isolated from roots of Dendrobium scabrilingue.</title>
        <authorList>
            <person name="Kuncharoen N."/>
            <person name="Kudo T."/>
            <person name="Ohkuma M."/>
            <person name="Yuki M."/>
            <person name="Tanasupawat S."/>
        </authorList>
    </citation>
    <scope>NUCLEOTIDE SEQUENCE [LARGE SCALE GENOMIC DNA]</scope>
    <source>
        <strain evidence="4 7">AZ1-7</strain>
        <strain evidence="5 6">DS1-2</strain>
    </source>
</reference>
<dbReference type="GO" id="GO:0005886">
    <property type="term" value="C:plasma membrane"/>
    <property type="evidence" value="ECO:0007669"/>
    <property type="project" value="TreeGrafter"/>
</dbReference>